<dbReference type="PANTHER" id="PTHR12236:SF95">
    <property type="entry name" value="CUTICULAR PROTEIN 76BD, ISOFORM C-RELATED"/>
    <property type="match status" value="1"/>
</dbReference>
<dbReference type="Pfam" id="PF00379">
    <property type="entry name" value="Chitin_bind_4"/>
    <property type="match status" value="1"/>
</dbReference>
<dbReference type="OrthoDB" id="6781707at2759"/>
<dbReference type="GO" id="GO:0031012">
    <property type="term" value="C:extracellular matrix"/>
    <property type="evidence" value="ECO:0007669"/>
    <property type="project" value="TreeGrafter"/>
</dbReference>
<evidence type="ECO:0000256" key="1">
    <source>
        <dbReference type="ARBA" id="ARBA00022460"/>
    </source>
</evidence>
<evidence type="ECO:0000256" key="3">
    <source>
        <dbReference type="PROSITE-ProRule" id="PRU00497"/>
    </source>
</evidence>
<dbReference type="PROSITE" id="PS51155">
    <property type="entry name" value="CHIT_BIND_RR_2"/>
    <property type="match status" value="1"/>
</dbReference>
<keyword evidence="1 3" id="KW-0193">Cuticle</keyword>
<keyword evidence="2 4" id="KW-0732">Signal</keyword>
<evidence type="ECO:0000256" key="2">
    <source>
        <dbReference type="ARBA" id="ARBA00022729"/>
    </source>
</evidence>
<dbReference type="InterPro" id="IPR031311">
    <property type="entry name" value="CHIT_BIND_RR_consensus"/>
</dbReference>
<accession>A0A8S3WKS1</accession>
<dbReference type="AlphaFoldDB" id="A0A8S3WKS1"/>
<dbReference type="EMBL" id="CAJQZP010000527">
    <property type="protein sequence ID" value="CAG4965912.1"/>
    <property type="molecule type" value="Genomic_DNA"/>
</dbReference>
<reference evidence="5" key="1">
    <citation type="submission" date="2021-04" db="EMBL/GenBank/DDBJ databases">
        <authorList>
            <person name="Tunstrom K."/>
        </authorList>
    </citation>
    <scope>NUCLEOTIDE SEQUENCE</scope>
</reference>
<organism evidence="5 6">
    <name type="scientific">Parnassius apollo</name>
    <name type="common">Apollo butterfly</name>
    <name type="synonym">Papilio apollo</name>
    <dbReference type="NCBI Taxonomy" id="110799"/>
    <lineage>
        <taxon>Eukaryota</taxon>
        <taxon>Metazoa</taxon>
        <taxon>Ecdysozoa</taxon>
        <taxon>Arthropoda</taxon>
        <taxon>Hexapoda</taxon>
        <taxon>Insecta</taxon>
        <taxon>Pterygota</taxon>
        <taxon>Neoptera</taxon>
        <taxon>Endopterygota</taxon>
        <taxon>Lepidoptera</taxon>
        <taxon>Glossata</taxon>
        <taxon>Ditrysia</taxon>
        <taxon>Papilionoidea</taxon>
        <taxon>Papilionidae</taxon>
        <taxon>Parnassiinae</taxon>
        <taxon>Parnassini</taxon>
        <taxon>Parnassius</taxon>
        <taxon>Parnassius</taxon>
    </lineage>
</organism>
<keyword evidence="6" id="KW-1185">Reference proteome</keyword>
<gene>
    <name evidence="5" type="ORF">PAPOLLO_LOCUS7489</name>
</gene>
<dbReference type="InterPro" id="IPR051217">
    <property type="entry name" value="Insect_Cuticle_Struc_Prot"/>
</dbReference>
<evidence type="ECO:0000313" key="5">
    <source>
        <dbReference type="EMBL" id="CAG4965912.1"/>
    </source>
</evidence>
<protein>
    <submittedName>
        <fullName evidence="5">(apollo) hypothetical protein</fullName>
    </submittedName>
</protein>
<feature type="chain" id="PRO_5035822135" evidence="4">
    <location>
        <begin position="17"/>
        <end position="235"/>
    </location>
</feature>
<dbReference type="GO" id="GO:0042302">
    <property type="term" value="F:structural constituent of cuticle"/>
    <property type="evidence" value="ECO:0007669"/>
    <property type="project" value="UniProtKB-UniRule"/>
</dbReference>
<dbReference type="GO" id="GO:0005615">
    <property type="term" value="C:extracellular space"/>
    <property type="evidence" value="ECO:0007669"/>
    <property type="project" value="TreeGrafter"/>
</dbReference>
<dbReference type="PANTHER" id="PTHR12236">
    <property type="entry name" value="STRUCTURAL CONTITUENT OF CUTICLE"/>
    <property type="match status" value="1"/>
</dbReference>
<feature type="signal peptide" evidence="4">
    <location>
        <begin position="1"/>
        <end position="16"/>
    </location>
</feature>
<evidence type="ECO:0000256" key="4">
    <source>
        <dbReference type="SAM" id="SignalP"/>
    </source>
</evidence>
<dbReference type="Proteomes" id="UP000691718">
    <property type="component" value="Unassembled WGS sequence"/>
</dbReference>
<dbReference type="InterPro" id="IPR000618">
    <property type="entry name" value="Insect_cuticle"/>
</dbReference>
<dbReference type="PROSITE" id="PS00233">
    <property type="entry name" value="CHIT_BIND_RR_1"/>
    <property type="match status" value="1"/>
</dbReference>
<sequence>MLRVLLCACIVPVVVSIIVTDYPPTSTEYNYSYNVIDLATGDAKTLHEVRQGDTVSGSYSLIDPDGTRRTVTYIAGPKTGFKAVIHKEPATMPQIANNKNYNYFTAEQLGIIQTSVHSRIALALPDAATCTRCGLCPDDKCSRQYACRKRSGSDLDTPRYPDLEMQNQWSAVNSENKVDKLLDSKGVSSEGEGSEGVGSVGVDSGVGVGVVIGTGAYTDLELVDDADVVPLIGDV</sequence>
<name>A0A8S3WKS1_PARAO</name>
<comment type="caution">
    <text evidence="5">The sequence shown here is derived from an EMBL/GenBank/DDBJ whole genome shotgun (WGS) entry which is preliminary data.</text>
</comment>
<evidence type="ECO:0000313" key="6">
    <source>
        <dbReference type="Proteomes" id="UP000691718"/>
    </source>
</evidence>
<proteinExistence type="predicted"/>